<dbReference type="InParanoid" id="A0A078B695"/>
<dbReference type="PANTHER" id="PTHR24006">
    <property type="entry name" value="UBIQUITIN CARBOXYL-TERMINAL HYDROLASE"/>
    <property type="match status" value="1"/>
</dbReference>
<feature type="region of interest" description="Disordered" evidence="5">
    <location>
        <begin position="3116"/>
        <end position="3189"/>
    </location>
</feature>
<dbReference type="InterPro" id="IPR001394">
    <property type="entry name" value="Peptidase_C19_UCH"/>
</dbReference>
<keyword evidence="2" id="KW-0833">Ubl conjugation pathway</keyword>
<dbReference type="FunFam" id="3.90.70.10:FF:000022">
    <property type="entry name" value="Ubiquitin carboxyl-terminal hydrolase 24"/>
    <property type="match status" value="1"/>
</dbReference>
<dbReference type="InterPro" id="IPR038765">
    <property type="entry name" value="Papain-like_cys_pep_sf"/>
</dbReference>
<feature type="compositionally biased region" description="Basic and acidic residues" evidence="5">
    <location>
        <begin position="1494"/>
        <end position="1514"/>
    </location>
</feature>
<protein>
    <submittedName>
        <fullName evidence="8">Ubiquitin carboxyl-terminal hydrolase family protein</fullName>
    </submittedName>
</protein>
<dbReference type="InterPro" id="IPR050164">
    <property type="entry name" value="Peptidase_C19"/>
</dbReference>
<accession>A0A078B695</accession>
<dbReference type="PANTHER" id="PTHR24006:SF827">
    <property type="entry name" value="UBIQUITIN CARBOXYL-TERMINAL HYDROLASE 34"/>
    <property type="match status" value="1"/>
</dbReference>
<dbReference type="PROSITE" id="PS50235">
    <property type="entry name" value="USP_3"/>
    <property type="match status" value="1"/>
</dbReference>
<dbReference type="SUPFAM" id="SSF47473">
    <property type="entry name" value="EF-hand"/>
    <property type="match status" value="1"/>
</dbReference>
<gene>
    <name evidence="8" type="primary">Contig11424.g12229</name>
    <name evidence="8" type="ORF">STYLEM_18197</name>
</gene>
<feature type="compositionally biased region" description="Basic and acidic residues" evidence="5">
    <location>
        <begin position="3151"/>
        <end position="3163"/>
    </location>
</feature>
<evidence type="ECO:0000256" key="4">
    <source>
        <dbReference type="ARBA" id="ARBA00022837"/>
    </source>
</evidence>
<evidence type="ECO:0000259" key="7">
    <source>
        <dbReference type="PROSITE" id="PS50235"/>
    </source>
</evidence>
<dbReference type="Gene3D" id="3.90.70.10">
    <property type="entry name" value="Cysteine proteinases"/>
    <property type="match status" value="1"/>
</dbReference>
<feature type="compositionally biased region" description="Acidic residues" evidence="5">
    <location>
        <begin position="3117"/>
        <end position="3132"/>
    </location>
</feature>
<feature type="region of interest" description="Disordered" evidence="5">
    <location>
        <begin position="1562"/>
        <end position="1597"/>
    </location>
</feature>
<dbReference type="PROSITE" id="PS00973">
    <property type="entry name" value="USP_2"/>
    <property type="match status" value="1"/>
</dbReference>
<dbReference type="GO" id="GO:0005509">
    <property type="term" value="F:calcium ion binding"/>
    <property type="evidence" value="ECO:0007669"/>
    <property type="project" value="InterPro"/>
</dbReference>
<organism evidence="8 9">
    <name type="scientific">Stylonychia lemnae</name>
    <name type="common">Ciliate</name>
    <dbReference type="NCBI Taxonomy" id="5949"/>
    <lineage>
        <taxon>Eukaryota</taxon>
        <taxon>Sar</taxon>
        <taxon>Alveolata</taxon>
        <taxon>Ciliophora</taxon>
        <taxon>Intramacronucleata</taxon>
        <taxon>Spirotrichea</taxon>
        <taxon>Stichotrichia</taxon>
        <taxon>Sporadotrichida</taxon>
        <taxon>Oxytrichidae</taxon>
        <taxon>Stylonychinae</taxon>
        <taxon>Stylonychia</taxon>
    </lineage>
</organism>
<dbReference type="GO" id="GO:0016579">
    <property type="term" value="P:protein deubiquitination"/>
    <property type="evidence" value="ECO:0007669"/>
    <property type="project" value="InterPro"/>
</dbReference>
<dbReference type="PROSITE" id="PS00018">
    <property type="entry name" value="EF_HAND_1"/>
    <property type="match status" value="1"/>
</dbReference>
<dbReference type="InterPro" id="IPR018200">
    <property type="entry name" value="USP_CS"/>
</dbReference>
<dbReference type="EMBL" id="CCKQ01017200">
    <property type="protein sequence ID" value="CDW89068.1"/>
    <property type="molecule type" value="Genomic_DNA"/>
</dbReference>
<feature type="compositionally biased region" description="Basic and acidic residues" evidence="5">
    <location>
        <begin position="1565"/>
        <end position="1583"/>
    </location>
</feature>
<keyword evidence="3 8" id="KW-0378">Hydrolase</keyword>
<feature type="region of interest" description="Disordered" evidence="5">
    <location>
        <begin position="1494"/>
        <end position="1539"/>
    </location>
</feature>
<name>A0A078B695_STYLE</name>
<keyword evidence="9" id="KW-1185">Reference proteome</keyword>
<evidence type="ECO:0000256" key="1">
    <source>
        <dbReference type="ARBA" id="ARBA00022670"/>
    </source>
</evidence>
<keyword evidence="1" id="KW-0645">Protease</keyword>
<dbReference type="GO" id="GO:0005634">
    <property type="term" value="C:nucleus"/>
    <property type="evidence" value="ECO:0007669"/>
    <property type="project" value="TreeGrafter"/>
</dbReference>
<dbReference type="SUPFAM" id="SSF54001">
    <property type="entry name" value="Cysteine proteinases"/>
    <property type="match status" value="1"/>
</dbReference>
<dbReference type="GO" id="GO:0006508">
    <property type="term" value="P:proteolysis"/>
    <property type="evidence" value="ECO:0007669"/>
    <property type="project" value="UniProtKB-KW"/>
</dbReference>
<dbReference type="PROSITE" id="PS50222">
    <property type="entry name" value="EF_HAND_2"/>
    <property type="match status" value="1"/>
</dbReference>
<proteinExistence type="predicted"/>
<dbReference type="Gene3D" id="2.30.30.140">
    <property type="match status" value="1"/>
</dbReference>
<dbReference type="InterPro" id="IPR028889">
    <property type="entry name" value="USP"/>
</dbReference>
<evidence type="ECO:0000256" key="5">
    <source>
        <dbReference type="SAM" id="MobiDB-lite"/>
    </source>
</evidence>
<feature type="domain" description="USP" evidence="7">
    <location>
        <begin position="1932"/>
        <end position="2304"/>
    </location>
</feature>
<evidence type="ECO:0000259" key="6">
    <source>
        <dbReference type="PROSITE" id="PS50222"/>
    </source>
</evidence>
<reference evidence="8 9" key="1">
    <citation type="submission" date="2014-06" db="EMBL/GenBank/DDBJ databases">
        <authorList>
            <person name="Swart Estienne"/>
        </authorList>
    </citation>
    <scope>NUCLEOTIDE SEQUENCE [LARGE SCALE GENOMIC DNA]</scope>
    <source>
        <strain evidence="8 9">130c</strain>
    </source>
</reference>
<keyword evidence="4" id="KW-0106">Calcium</keyword>
<dbReference type="Pfam" id="PF25010">
    <property type="entry name" value="ARM_UBP24_USP9X-Y"/>
    <property type="match status" value="1"/>
</dbReference>
<evidence type="ECO:0000256" key="2">
    <source>
        <dbReference type="ARBA" id="ARBA00022786"/>
    </source>
</evidence>
<evidence type="ECO:0000313" key="8">
    <source>
        <dbReference type="EMBL" id="CDW89068.1"/>
    </source>
</evidence>
<evidence type="ECO:0000256" key="3">
    <source>
        <dbReference type="ARBA" id="ARBA00022801"/>
    </source>
</evidence>
<dbReference type="InterPro" id="IPR018247">
    <property type="entry name" value="EF_Hand_1_Ca_BS"/>
</dbReference>
<feature type="compositionally biased region" description="Polar residues" evidence="5">
    <location>
        <begin position="1518"/>
        <end position="1539"/>
    </location>
</feature>
<dbReference type="Pfam" id="PF00443">
    <property type="entry name" value="UCH"/>
    <property type="match status" value="1"/>
</dbReference>
<feature type="domain" description="EF-hand" evidence="6">
    <location>
        <begin position="1241"/>
        <end position="1276"/>
    </location>
</feature>
<sequence length="3461" mass="405281">MEKFHSIQEHLYHSDNRQLPIEYMDDILELLKYINNENPDYPNSDPDFKKFFFGQFLSEICKAFAKFREFRDQEDDHQRVVYAIVMELCDMFSIQIDKDNLEMSDAMKNLFDMTNNIHLHLFQSEESITATSDPTIIDKLSLEEKNWRQSLQIGSKVDAVKIDYEFNLKMWAKGEIHSIVNDIFLVAFENDIKSLTSRFLPWYSPEIDRYDTKSSGDEWRASLQKGDLVDGYDSTKKWYQSQVQYRETVKDEDREVHRLRIGFRIYHPEGSKTDDDQRKYFGWSEKFDETIPAYSPRIQKFQTFAKVPGDNQKNVNNNSQYEETIDDQMDLLLFGRIPEEEQVYAVLRRRCRSSLLVNFLNRFGQLGGFQKILNKIEDDSNENLSLDLIQNYLECLVNCTGMFNKIFLDKFLPKLDAAVRKRLLNLSQAQIRNLKKDKIDSIISFTIGGLQSRMKTYKQREYEKSLLSLEVGCIFLEQSFLERRIDGAKMIQEVCKTANISTFTYSIDTIQNNQERIQDRSLITEVIQRIKQRKRTEDLLKLLLSQNSLNQEELEYIWNSFKIDEAIKIELFRVFNELSTRLKINEVTFIITQIDQIPLQKLMMEELELVHELAKRTRGSDTQYGVQAIELFWKIITSNLETLDKQIMIYAANSINDILKNWENAQKLPYIIRVIENIKNTLIIKSYPEDDPDDIFSVENGKTDHLIPQYFKSRMDFIDWLEDDHKLMQLFFDNFTHYLFKARRGYRSKMDNDQNFDKKPIFDQTLAEVFIHSEQLSQRMEFLSYVITHSNIYLEKEQLGILWDELVVHSLTNQDSDMIYKWLQGICKSQYEGIQVVEIESLIQFFKEKIANQERTFQHLTYEGFNCIQSFFVLINEQSNKIIRTQLLQRQKSTKFTSYSNVSGQEFKSYSFNQNKQTQLVDDDELDFQILVRPSEIESIEAIWKVAVEASDPTVVEKSIQLLIKLYTNVSFLLVDLLPQFDDEFLSKVVMNINRYREIIANRDTAPKDEYERVETPLNQFSSITTSSIQRILPQEEKRILRYLNLLKDYIRYSESMGTLGVQSHQSLQKGRILNAVQVSSNLGYNKESKKFELSVQSNMTLWDFRAMVGKLNPMYRLDQIRDTDGNVQQEQIIFPSGVSIYRYTGVTLLKDIDNGKTLHELKFKNNEQLNAFQNSGYLSKAISLLNEDKSDFNENTKKVFASIFYQYSIEDEDQPGKRVMTPATCATFTKACTFEEHVTEDDQRVKGLFDIYDLDMDGKITFEEFLLFYKNCTIDKEYVVRENLYAFRYTSDLLPFRKDELNATYLTQQRLTMEDMPRYRLARNDYYFSSLFKLLESQNEIATSAWHLIKQLSTKPDLMQKIEMLNQRSDFKWEEIFDQSNIYKMLYVLQIIESLLEDSSVLDLNQQEARVTKSDWIERFLTLGGFHEILNMFEASLKLLQQKPMDLLSKFEKSFLEYMLKLIRIFILSAFSANDASVFDIINLVKKSSQIDKVDETKKEEKQEKLEDKKDQEVEANNGQQEDIYTTPSKKNQQNAPEVNTFKQINIDDIEITEEFLFGNDGTSKNDDKKNATATLTDKDKNQSSAQQQQLEDDNERFSELARIMRETGLGETILENINFKDLQNEILDVICLILGKKEISNDDFLIMENVLSLWLAIIVKNEDLIEEFYKYERSEEKAGPYGIRDANELVINGLYTYKSPRVREEFSNALFCAAQKVKKNNGRLILIYLLELLHKNFPREDQYYATRECKQFFDLFIALVDEYVVYQQLPIDKKALPEFELLNELDPFELLTTSIQKMQKHQSKEKKGSLMEDKTLIGYFNLIEKLLSYLMTLNRTQLQDVISETNLIHELFYENLFFDPYSLLKIDNKSKTKESRAACYSLLQKVLECLAPKELADFMQNDLWNVIKDWKKPKTWKYIPSENQKQSQFVGITNLGNICYMIAMLQQFFMVPQFRYQLLRAEDDSQPDMVTYKGMEVDDNLLRQLQRLFGHLEMSEKQEFNPAEFCFAFKDYEGNPTNTAIQSDTQEFLNIFFDRLENILKPTSQRNLLQSVFGGNFCNQLVCQSCHTVKNLKENFYNISVPVKDRKSLEQSLQKLIEGSIINDYRCDSCNQKVDVFKRQLIAETPNVLIVHLQRLVFNFDTFQNDKINSRFEFPNILNLKNYSFKDAMTEEGKYQENVEDEYVKSLMEMKDPEFVYKLVGVIIHRGTGQHGHYWSLINTKRGKEESDETKPEWATPERDQWKEFNDESVKFFSFADLKTEAFGGNQETDFVNDDEMSSYLMNFGGGSSYGKNAYMLVYERQQKRDLIAVSSVEKEQMPQTEVTSETLECADTANSRVEEDKIEVKIPYRKVDSYVPEWIKSEVNYDNVIFLMDRYIYNESFFNLLRFIFKHIANKIVLSQHQYKLDYLPNFTRLKNITMRIAHKSLFEFLAYYYYNTQLSDITTSLQSIVQFLDSGFSLSRNQDSFLLKFLKKALVKDNCEQFYKVMFECTDKTSRYYLGKFIAYLMNKIYQIYDEAENKEAESLVKLKAQADTLLLSFILKLGDNQSYQNWSRLEQFMKMLFDIANGGKTQAHKFLSLLDVIPHLMEFMLGNRSPMVKRGSQKKSLAGEEPYFEPIVQLICLLTRYCMTRQMIDNEMFWNDLDNPVPSTLIGYELSKRGDQTTFELSTQTIYYLDQSIFTDYIQYMGFDTETVGMFLAHLSYKNLPATRSICESQLKGIAKNDFDRVKNYLDAVTKIVLVKDEHQSTKLEWIFGIAQPISYEIIMSDEDKLNEPKTRLGVKVLFSQNDEVFTYKSYLATQENIDSLLHLLWRYKGRMDSYTVSCLLSLLNIIASDDFVAEYFSNIPGPTYQYARYTDWIKPYLNEQLVDARKGYAGSFSAQKEESAVSALSLYEKYEKYLEKKDGKSHNLDLQVVPETINNSPLKSNQNFIESNEAQNTVDSVEIVEENVRNLINSIVDGTPGKVYTQASDYNKQQKVIPCRPQQYLIVDVLTEYVADEVEQNGIRMTKIEMDCQYTISQPTGRNNLSMPKNLFIKAKKNNNNNNNMTSYHKNKEQELQAKCINNYFQSSTFANKNKKEDGTDNIGVQESMIGAKVIADDDKQWKKVNNMDVSDIDDEDTGYSQDQEDGATVYQRKEAENNAYSAQKDSEQMEKEEPKRQNSGIDDQLYETYDMNLDNNDGKNRYDDEEVERNQSYQQKQVQYNIKVVPSDDFGNNEDIKIEGEVEYNQIGNQEYENQNEYQDDQQALPESNPQMPELIEEIKWPNELKYSQALVQKYVAHNLERFPVKLIFFFLEDIVLEDEFEYPRFNYPKGQLEVILSPQQSKTLLILQQIDPTNINAQEKSFRYSVVQLDSNFNEYIDLGINKQQNSEQQQQEQPTSQPLQVIEESDDVNNENMYSKLNVSDSNINDGNDQAVGGSDNFGIDGLDEGAMKDCPACTYLQSATNIVCEICETQL</sequence>
<dbReference type="OrthoDB" id="289932at2759"/>
<dbReference type="GO" id="GO:0005829">
    <property type="term" value="C:cytosol"/>
    <property type="evidence" value="ECO:0007669"/>
    <property type="project" value="TreeGrafter"/>
</dbReference>
<dbReference type="InterPro" id="IPR056850">
    <property type="entry name" value="ARM_UBP34_24_USP9X_Y"/>
</dbReference>
<dbReference type="GO" id="GO:0004843">
    <property type="term" value="F:cysteine-type deubiquitinase activity"/>
    <property type="evidence" value="ECO:0007669"/>
    <property type="project" value="InterPro"/>
</dbReference>
<dbReference type="InterPro" id="IPR002048">
    <property type="entry name" value="EF_hand_dom"/>
</dbReference>
<dbReference type="Proteomes" id="UP000039865">
    <property type="component" value="Unassembled WGS sequence"/>
</dbReference>
<dbReference type="OMA" id="CSHRTIK"/>
<dbReference type="InterPro" id="IPR011992">
    <property type="entry name" value="EF-hand-dom_pair"/>
</dbReference>
<evidence type="ECO:0000313" key="9">
    <source>
        <dbReference type="Proteomes" id="UP000039865"/>
    </source>
</evidence>